<dbReference type="Proteomes" id="UP000533900">
    <property type="component" value="Unassembled WGS sequence"/>
</dbReference>
<evidence type="ECO:0008006" key="4">
    <source>
        <dbReference type="Google" id="ProtNLM"/>
    </source>
</evidence>
<comment type="caution">
    <text evidence="2">The sequence shown here is derived from an EMBL/GenBank/DDBJ whole genome shotgun (WGS) entry which is preliminary data.</text>
</comment>
<feature type="transmembrane region" description="Helical" evidence="1">
    <location>
        <begin position="53"/>
        <end position="73"/>
    </location>
</feature>
<feature type="transmembrane region" description="Helical" evidence="1">
    <location>
        <begin position="21"/>
        <end position="41"/>
    </location>
</feature>
<name>A0A842IQ41_9FLAO</name>
<keyword evidence="1" id="KW-0812">Transmembrane</keyword>
<dbReference type="InterPro" id="IPR011990">
    <property type="entry name" value="TPR-like_helical_dom_sf"/>
</dbReference>
<dbReference type="SUPFAM" id="SSF81901">
    <property type="entry name" value="HCP-like"/>
    <property type="match status" value="1"/>
</dbReference>
<reference evidence="2" key="1">
    <citation type="submission" date="2020-08" db="EMBL/GenBank/DDBJ databases">
        <title>Winogradskyella ouciana sp. nov., isolated from the hadal seawater of the Mariana Trench.</title>
        <authorList>
            <person name="He X."/>
        </authorList>
    </citation>
    <scope>NUCLEOTIDE SEQUENCE [LARGE SCALE GENOMIC DNA]</scope>
    <source>
        <strain evidence="2">KCTC 52348</strain>
    </source>
</reference>
<proteinExistence type="predicted"/>
<organism evidence="2 3">
    <name type="scientific">Winogradskyella flava</name>
    <dbReference type="NCBI Taxonomy" id="1884876"/>
    <lineage>
        <taxon>Bacteria</taxon>
        <taxon>Pseudomonadati</taxon>
        <taxon>Bacteroidota</taxon>
        <taxon>Flavobacteriia</taxon>
        <taxon>Flavobacteriales</taxon>
        <taxon>Flavobacteriaceae</taxon>
        <taxon>Winogradskyella</taxon>
    </lineage>
</organism>
<dbReference type="AlphaFoldDB" id="A0A842IQ41"/>
<evidence type="ECO:0000313" key="2">
    <source>
        <dbReference type="EMBL" id="MBC2843617.1"/>
    </source>
</evidence>
<accession>A0A842IQ41</accession>
<sequence>MEKNNNKSFLEKLWTRKIPQYLGTYLAVGFGLFQFIQSVIIQRYGINDLWQDRYLFIWLILTPAVFVLVYFGYQPNGKEVYEKKKWPKYFIITNIILGLGAGLFLINGKDNITDKETELIALVDEQGKEVKAIVPDLRKVKSIALFQFENLTKNKELDWMGVAMSTLLDFNLEQRPEFYVSSSFELSPHYQRSGVPLFTAPNIGVQRNIAKKSRNDYFTKISFEKTDGIYTFSGDLYQTKNNKSVLKINVTNADIFLALDAIRDQIFESISTDYDIKDKDLANFDSNFTLPASALVTSNVKALEHYIKSSITLFKNPSALNELIAEGKKAIELDPNCSMCYLSVGGAYFGQGNQTESLKYLKDAIKYGSALPKRMQFYPKQLFYSLQNNSDALMKLLEFHKDLYPYDFNTYKLLLTRYTINGGVEKAKALMQEAVENGNRELGLLELYKIQLSNNNFADAKGSLDQLTKEFPEREQNRLLYADLYEEQGKIKEAKTILLKEESLDPFNTSIQRRIAYLDFINLNFEDALKRIDKGLSEATSLSDSLSYMRSKYGYAHSMGQVKKALGLIKDYEELAIKQQPIINVMFSNYTKKTLLYQSIGQLEGVEEVLEQLGTFMPNSYDNFRCGINLQAIYYGYPLVGDNSDYLLCKDSVFKSQGEGFVDLFDLSKAYIEKDYSKCIGVFENSSADLEKLIGFKFFIADIFHKSGNSKRALEIMKNEVAKKTQDPLNYLKLAEILEKEDKTESKKYLDITLGFLANADANYIPLKKAKALEKRLAE</sequence>
<dbReference type="Gene3D" id="1.25.40.10">
    <property type="entry name" value="Tetratricopeptide repeat domain"/>
    <property type="match status" value="2"/>
</dbReference>
<evidence type="ECO:0000313" key="3">
    <source>
        <dbReference type="Proteomes" id="UP000533900"/>
    </source>
</evidence>
<protein>
    <recommendedName>
        <fullName evidence="4">Tetratricopeptide repeat-containing protein</fullName>
    </recommendedName>
</protein>
<dbReference type="RefSeq" id="WP_185787340.1">
    <property type="nucleotide sequence ID" value="NZ_JACLCP010000001.1"/>
</dbReference>
<feature type="transmembrane region" description="Helical" evidence="1">
    <location>
        <begin position="89"/>
        <end position="106"/>
    </location>
</feature>
<gene>
    <name evidence="2" type="ORF">H7F21_00805</name>
</gene>
<evidence type="ECO:0000256" key="1">
    <source>
        <dbReference type="SAM" id="Phobius"/>
    </source>
</evidence>
<keyword evidence="1" id="KW-0472">Membrane</keyword>
<keyword evidence="1" id="KW-1133">Transmembrane helix</keyword>
<keyword evidence="3" id="KW-1185">Reference proteome</keyword>
<dbReference type="EMBL" id="JACLCP010000001">
    <property type="protein sequence ID" value="MBC2843617.1"/>
    <property type="molecule type" value="Genomic_DNA"/>
</dbReference>
<dbReference type="Pfam" id="PF14559">
    <property type="entry name" value="TPR_19"/>
    <property type="match status" value="1"/>
</dbReference>